<dbReference type="Pfam" id="PF04879">
    <property type="entry name" value="Molybdop_Fe4S4"/>
    <property type="match status" value="1"/>
</dbReference>
<sequence>MKLNRRDFIKSSVATGGLIATSAMVREAMAEDPLADGPAPKPASPGKGKWVPTVCQGCTSWCAAEAFVQEGRVVKVRGHHLSKSSNGYVCPRGHLAIGQMYDPDRIKVPMKRTNPKKGRGVDPKFVAVSWDEALDTIADKMMELRKNNETEKFMLMRGRYTYCRDVIYGALPRIFGSPNNISHSAICAEAEKFGSYYTEGYWDYRDYDLENSKYVICFGGDPIASNRQVPNAIRQWGKVLDQATVVAVDPRLSATASKAHEWMPVKPGEDSALVLALAHVILTEGLWSREFVGDFKDGVNAFKTGAMVDEAAFDEKLTHGVVKWWNLELKDRTPEWAEKICLVPAEQIRRVAIGFGKAAPNVMVWMAPGAAMQPRGAYGALAAHALNGLVGGADNKGGTLQKMKAPYTHIPLYKEKFKPYLDEIAQKGVKHKKIDQRGTLEFPSLKKKPGGGVVTNRAADGILDEDPYEIKVAIGYWNNFAFSCTGATRWEKALEKVPFFAHIVTNPSEMSQFADIVLPASFHMFERWGLVPSKYNRYSYIGLQQPLVKPLWDTRIDETEVVWMLAKKLKEKGFPNLFDYFQTELKDPESGKAAENEAQFAEIVVKVMTEKQWNPTKYHSGEKINGWQEFMKLGLWQSDQYPFKKKWEKGFKTETHKFEFYSETLKKVLGMHAEKYEVSIDKVMEITQYAGRGEQVFVPHWEPAKYHGDENEFPFVFMDSRSRLSREGRSQNLNEFYEFKKVDPGDISHKDVLKINPKDAQKLKLTDGDWVTVTSPEKSVKIQVKLWEGVRPGTVNKTFGMGHWAYGRLASADYGKHVPRGFNNNELLPADYDRLSGSTARHAVSRVKIQKL</sequence>
<dbReference type="GO" id="GO:0046872">
    <property type="term" value="F:metal ion binding"/>
    <property type="evidence" value="ECO:0007669"/>
    <property type="project" value="UniProtKB-KW"/>
</dbReference>
<dbReference type="Proteomes" id="UP000886674">
    <property type="component" value="Unassembled WGS sequence"/>
</dbReference>
<dbReference type="EMBL" id="JAEPCR010000188">
    <property type="protein sequence ID" value="MCG7981040.1"/>
    <property type="molecule type" value="Genomic_DNA"/>
</dbReference>
<comment type="caution">
    <text evidence="11">The sequence shown here is derived from an EMBL/GenBank/DDBJ whole genome shotgun (WGS) entry which is preliminary data.</text>
</comment>
<dbReference type="InterPro" id="IPR009010">
    <property type="entry name" value="Asp_de-COase-like_dom_sf"/>
</dbReference>
<evidence type="ECO:0000256" key="1">
    <source>
        <dbReference type="ARBA" id="ARBA00001942"/>
    </source>
</evidence>
<dbReference type="PROSITE" id="PS51669">
    <property type="entry name" value="4FE4S_MOW_BIS_MGD"/>
    <property type="match status" value="1"/>
</dbReference>
<dbReference type="GO" id="GO:0043546">
    <property type="term" value="F:molybdopterin cofactor binding"/>
    <property type="evidence" value="ECO:0007669"/>
    <property type="project" value="InterPro"/>
</dbReference>
<reference evidence="11" key="1">
    <citation type="journal article" date="2021" name="Proc. Natl. Acad. Sci. U.S.A.">
        <title>Global biogeography of chemosynthetic symbionts reveals both localized and globally distributed symbiont groups. .</title>
        <authorList>
            <person name="Osvatic J.T."/>
            <person name="Wilkins L.G.E."/>
            <person name="Leibrecht L."/>
            <person name="Leray M."/>
            <person name="Zauner S."/>
            <person name="Polzin J."/>
            <person name="Camacho Y."/>
            <person name="Gros O."/>
            <person name="van Gils J.A."/>
            <person name="Eisen J.A."/>
            <person name="Petersen J.M."/>
            <person name="Yuen B."/>
        </authorList>
    </citation>
    <scope>NUCLEOTIDE SEQUENCE</scope>
    <source>
        <strain evidence="11">MAGclacostrist055</strain>
    </source>
</reference>
<proteinExistence type="inferred from homology"/>
<dbReference type="GO" id="GO:0016491">
    <property type="term" value="F:oxidoreductase activity"/>
    <property type="evidence" value="ECO:0007669"/>
    <property type="project" value="UniProtKB-KW"/>
</dbReference>
<dbReference type="InterPro" id="IPR006311">
    <property type="entry name" value="TAT_signal"/>
</dbReference>
<dbReference type="InterPro" id="IPR006963">
    <property type="entry name" value="Mopterin_OxRdtase_4Fe-4S_dom"/>
</dbReference>
<dbReference type="PANTHER" id="PTHR43742:SF9">
    <property type="entry name" value="TETRATHIONATE REDUCTASE SUBUNIT A"/>
    <property type="match status" value="1"/>
</dbReference>
<dbReference type="PANTHER" id="PTHR43742">
    <property type="entry name" value="TRIMETHYLAMINE-N-OXIDE REDUCTASE"/>
    <property type="match status" value="1"/>
</dbReference>
<keyword evidence="6" id="KW-0732">Signal</keyword>
<dbReference type="InterPro" id="IPR006657">
    <property type="entry name" value="MoPterin_dinucl-bd_dom"/>
</dbReference>
<comment type="cofactor">
    <cofactor evidence="1">
        <name>Mo-bis(molybdopterin guanine dinucleotide)</name>
        <dbReference type="ChEBI" id="CHEBI:60539"/>
    </cofactor>
</comment>
<dbReference type="Gene3D" id="2.40.40.20">
    <property type="match status" value="1"/>
</dbReference>
<keyword evidence="9" id="KW-0411">Iron-sulfur</keyword>
<evidence type="ECO:0000256" key="3">
    <source>
        <dbReference type="ARBA" id="ARBA00022485"/>
    </source>
</evidence>
<dbReference type="GO" id="GO:0051539">
    <property type="term" value="F:4 iron, 4 sulfur cluster binding"/>
    <property type="evidence" value="ECO:0007669"/>
    <property type="project" value="UniProtKB-KW"/>
</dbReference>
<protein>
    <submittedName>
        <fullName evidence="11">Molybdopterin-dependent oxidoreductase</fullName>
    </submittedName>
</protein>
<evidence type="ECO:0000256" key="7">
    <source>
        <dbReference type="ARBA" id="ARBA00023002"/>
    </source>
</evidence>
<evidence type="ECO:0000313" key="11">
    <source>
        <dbReference type="EMBL" id="MCG7981040.1"/>
    </source>
</evidence>
<evidence type="ECO:0000256" key="8">
    <source>
        <dbReference type="ARBA" id="ARBA00023004"/>
    </source>
</evidence>
<organism evidence="11 12">
    <name type="scientific">Candidatus Thiodiazotropha taylori</name>
    <dbReference type="NCBI Taxonomy" id="2792791"/>
    <lineage>
        <taxon>Bacteria</taxon>
        <taxon>Pseudomonadati</taxon>
        <taxon>Pseudomonadota</taxon>
        <taxon>Gammaproteobacteria</taxon>
        <taxon>Chromatiales</taxon>
        <taxon>Sedimenticolaceae</taxon>
        <taxon>Candidatus Thiodiazotropha</taxon>
    </lineage>
</organism>
<evidence type="ECO:0000313" key="12">
    <source>
        <dbReference type="Proteomes" id="UP000886674"/>
    </source>
</evidence>
<evidence type="ECO:0000256" key="5">
    <source>
        <dbReference type="ARBA" id="ARBA00022723"/>
    </source>
</evidence>
<evidence type="ECO:0000259" key="10">
    <source>
        <dbReference type="PROSITE" id="PS51669"/>
    </source>
</evidence>
<dbReference type="InterPro" id="IPR050612">
    <property type="entry name" value="Prok_Mopterin_Oxidored"/>
</dbReference>
<keyword evidence="4" id="KW-0500">Molybdenum</keyword>
<dbReference type="Pfam" id="PF01568">
    <property type="entry name" value="Molydop_binding"/>
    <property type="match status" value="1"/>
</dbReference>
<evidence type="ECO:0000256" key="9">
    <source>
        <dbReference type="ARBA" id="ARBA00023014"/>
    </source>
</evidence>
<gene>
    <name evidence="11" type="ORF">JAY77_23205</name>
</gene>
<dbReference type="InterPro" id="IPR006656">
    <property type="entry name" value="Mopterin_OxRdtase"/>
</dbReference>
<dbReference type="Pfam" id="PF00384">
    <property type="entry name" value="Molybdopterin"/>
    <property type="match status" value="1"/>
</dbReference>
<dbReference type="SMART" id="SM00926">
    <property type="entry name" value="Molybdop_Fe4S4"/>
    <property type="match status" value="1"/>
</dbReference>
<feature type="domain" description="4Fe-4S Mo/W bis-MGD-type" evidence="10">
    <location>
        <begin position="48"/>
        <end position="104"/>
    </location>
</feature>
<comment type="similarity">
    <text evidence="2">Belongs to the prokaryotic molybdopterin-containing oxidoreductase family.</text>
</comment>
<evidence type="ECO:0000256" key="2">
    <source>
        <dbReference type="ARBA" id="ARBA00010312"/>
    </source>
</evidence>
<keyword evidence="5" id="KW-0479">Metal-binding</keyword>
<keyword evidence="8" id="KW-0408">Iron</keyword>
<evidence type="ECO:0000256" key="6">
    <source>
        <dbReference type="ARBA" id="ARBA00022729"/>
    </source>
</evidence>
<dbReference type="AlphaFoldDB" id="A0A9E4TV24"/>
<keyword evidence="7" id="KW-0560">Oxidoreductase</keyword>
<dbReference type="CDD" id="cd02757">
    <property type="entry name" value="MopB_Arsenate-R"/>
    <property type="match status" value="1"/>
</dbReference>
<keyword evidence="3" id="KW-0004">4Fe-4S</keyword>
<evidence type="ECO:0000256" key="4">
    <source>
        <dbReference type="ARBA" id="ARBA00022505"/>
    </source>
</evidence>
<dbReference type="PROSITE" id="PS51318">
    <property type="entry name" value="TAT"/>
    <property type="match status" value="1"/>
</dbReference>
<name>A0A9E4TV24_9GAMM</name>
<dbReference type="Gene3D" id="2.20.25.90">
    <property type="entry name" value="ADC-like domains"/>
    <property type="match status" value="1"/>
</dbReference>
<dbReference type="SUPFAM" id="SSF50692">
    <property type="entry name" value="ADC-like"/>
    <property type="match status" value="1"/>
</dbReference>
<dbReference type="Gene3D" id="3.40.50.740">
    <property type="match status" value="1"/>
</dbReference>
<accession>A0A9E4TV24</accession>
<dbReference type="Gene3D" id="3.40.228.10">
    <property type="entry name" value="Dimethylsulfoxide Reductase, domain 2"/>
    <property type="match status" value="1"/>
</dbReference>
<dbReference type="SUPFAM" id="SSF53706">
    <property type="entry name" value="Formate dehydrogenase/DMSO reductase, domains 1-3"/>
    <property type="match status" value="1"/>
</dbReference>